<reference evidence="1" key="1">
    <citation type="journal article" date="2015" name="Nature">
        <title>Complex archaea that bridge the gap between prokaryotes and eukaryotes.</title>
        <authorList>
            <person name="Spang A."/>
            <person name="Saw J.H."/>
            <person name="Jorgensen S.L."/>
            <person name="Zaremba-Niedzwiedzka K."/>
            <person name="Martijn J."/>
            <person name="Lind A.E."/>
            <person name="van Eijk R."/>
            <person name="Schleper C."/>
            <person name="Guy L."/>
            <person name="Ettema T.J."/>
        </authorList>
    </citation>
    <scope>NUCLEOTIDE SEQUENCE</scope>
</reference>
<name>A0A0F9LNV9_9ZZZZ</name>
<comment type="caution">
    <text evidence="1">The sequence shown here is derived from an EMBL/GenBank/DDBJ whole genome shotgun (WGS) entry which is preliminary data.</text>
</comment>
<evidence type="ECO:0000313" key="1">
    <source>
        <dbReference type="EMBL" id="KKM88906.1"/>
    </source>
</evidence>
<dbReference type="EMBL" id="LAZR01006898">
    <property type="protein sequence ID" value="KKM88906.1"/>
    <property type="molecule type" value="Genomic_DNA"/>
</dbReference>
<gene>
    <name evidence="1" type="ORF">LCGC14_1254130</name>
</gene>
<dbReference type="AlphaFoldDB" id="A0A0F9LNV9"/>
<organism evidence="1">
    <name type="scientific">marine sediment metagenome</name>
    <dbReference type="NCBI Taxonomy" id="412755"/>
    <lineage>
        <taxon>unclassified sequences</taxon>
        <taxon>metagenomes</taxon>
        <taxon>ecological metagenomes</taxon>
    </lineage>
</organism>
<sequence>MSTSGKDIQRMTEVRLVTWLGEAIGDSIARFVFLKEIDQEDLARYQAELQGSESISPAYREMATKSAEKRVEEIARRKIALSQLWTLSESAEELRQSIIGFWESQEPPA</sequence>
<proteinExistence type="predicted"/>
<protein>
    <submittedName>
        <fullName evidence="1">Uncharacterized protein</fullName>
    </submittedName>
</protein>
<accession>A0A0F9LNV9</accession>